<dbReference type="Gene3D" id="3.40.640.10">
    <property type="entry name" value="Type I PLP-dependent aspartate aminotransferase-like (Major domain)"/>
    <property type="match status" value="1"/>
</dbReference>
<keyword evidence="5" id="KW-0663">Pyridoxal phosphate</keyword>
<protein>
    <recommendedName>
        <fullName evidence="6">Aminotransferase</fullName>
        <ecNumber evidence="6">2.6.1.-</ecNumber>
    </recommendedName>
</protein>
<dbReference type="PRINTS" id="PR00753">
    <property type="entry name" value="ACCSYNTHASE"/>
</dbReference>
<dbReference type="InterPro" id="IPR015421">
    <property type="entry name" value="PyrdxlP-dep_Trfase_major"/>
</dbReference>
<comment type="similarity">
    <text evidence="2 6">Belongs to the class-I pyridoxal-phosphate-dependent aminotransferase family.</text>
</comment>
<dbReference type="AlphaFoldDB" id="A0A0R1UFH6"/>
<evidence type="ECO:0000259" key="7">
    <source>
        <dbReference type="Pfam" id="PF00155"/>
    </source>
</evidence>
<dbReference type="Pfam" id="PF00155">
    <property type="entry name" value="Aminotran_1_2"/>
    <property type="match status" value="1"/>
</dbReference>
<dbReference type="RefSeq" id="WP_056953598.1">
    <property type="nucleotide sequence ID" value="NZ_AZFK01000007.1"/>
</dbReference>
<evidence type="ECO:0000256" key="5">
    <source>
        <dbReference type="ARBA" id="ARBA00022898"/>
    </source>
</evidence>
<dbReference type="FunFam" id="3.40.640.10:FF:000033">
    <property type="entry name" value="Aspartate aminotransferase"/>
    <property type="match status" value="1"/>
</dbReference>
<dbReference type="InterPro" id="IPR004839">
    <property type="entry name" value="Aminotransferase_I/II_large"/>
</dbReference>
<proteinExistence type="inferred from homology"/>
<evidence type="ECO:0000256" key="6">
    <source>
        <dbReference type="RuleBase" id="RU000481"/>
    </source>
</evidence>
<evidence type="ECO:0000256" key="3">
    <source>
        <dbReference type="ARBA" id="ARBA00022576"/>
    </source>
</evidence>
<dbReference type="InterPro" id="IPR004838">
    <property type="entry name" value="NHTrfase_class1_PyrdxlP-BS"/>
</dbReference>
<reference evidence="8 9" key="1">
    <citation type="journal article" date="2015" name="Genome Announc.">
        <title>Expanding the biotechnology potential of lactobacilli through comparative genomics of 213 strains and associated genera.</title>
        <authorList>
            <person name="Sun Z."/>
            <person name="Harris H.M."/>
            <person name="McCann A."/>
            <person name="Guo C."/>
            <person name="Argimon S."/>
            <person name="Zhang W."/>
            <person name="Yang X."/>
            <person name="Jeffery I.B."/>
            <person name="Cooney J.C."/>
            <person name="Kagawa T.F."/>
            <person name="Liu W."/>
            <person name="Song Y."/>
            <person name="Salvetti E."/>
            <person name="Wrobel A."/>
            <person name="Rasinkangas P."/>
            <person name="Parkhill J."/>
            <person name="Rea M.C."/>
            <person name="O'Sullivan O."/>
            <person name="Ritari J."/>
            <person name="Douillard F.P."/>
            <person name="Paul Ross R."/>
            <person name="Yang R."/>
            <person name="Briner A.E."/>
            <person name="Felis G.E."/>
            <person name="de Vos W.M."/>
            <person name="Barrangou R."/>
            <person name="Klaenhammer T.R."/>
            <person name="Caufield P.W."/>
            <person name="Cui Y."/>
            <person name="Zhang H."/>
            <person name="O'Toole P.W."/>
        </authorList>
    </citation>
    <scope>NUCLEOTIDE SEQUENCE [LARGE SCALE GENOMIC DNA]</scope>
    <source>
        <strain evidence="8 9">DSM 15946</strain>
    </source>
</reference>
<feature type="domain" description="Aminotransferase class I/classII large" evidence="7">
    <location>
        <begin position="31"/>
        <end position="386"/>
    </location>
</feature>
<dbReference type="SUPFAM" id="SSF53383">
    <property type="entry name" value="PLP-dependent transferases"/>
    <property type="match status" value="1"/>
</dbReference>
<dbReference type="Proteomes" id="UP000050816">
    <property type="component" value="Unassembled WGS sequence"/>
</dbReference>
<comment type="caution">
    <text evidence="8">The sequence shown here is derived from an EMBL/GenBank/DDBJ whole genome shotgun (WGS) entry which is preliminary data.</text>
</comment>
<dbReference type="Gene3D" id="3.90.1150.10">
    <property type="entry name" value="Aspartate Aminotransferase, domain 1"/>
    <property type="match status" value="1"/>
</dbReference>
<organism evidence="8 9">
    <name type="scientific">Limosilactobacillus ingluviei DSM 15946</name>
    <dbReference type="NCBI Taxonomy" id="1423760"/>
    <lineage>
        <taxon>Bacteria</taxon>
        <taxon>Bacillati</taxon>
        <taxon>Bacillota</taxon>
        <taxon>Bacilli</taxon>
        <taxon>Lactobacillales</taxon>
        <taxon>Lactobacillaceae</taxon>
        <taxon>Limosilactobacillus</taxon>
    </lineage>
</organism>
<dbReference type="GO" id="GO:0006520">
    <property type="term" value="P:amino acid metabolic process"/>
    <property type="evidence" value="ECO:0007669"/>
    <property type="project" value="InterPro"/>
</dbReference>
<dbReference type="InterPro" id="IPR015422">
    <property type="entry name" value="PyrdxlP-dep_Trfase_small"/>
</dbReference>
<name>A0A0R1UFH6_9LACO</name>
<dbReference type="PROSITE" id="PS00105">
    <property type="entry name" value="AA_TRANSFER_CLASS_1"/>
    <property type="match status" value="1"/>
</dbReference>
<evidence type="ECO:0000256" key="4">
    <source>
        <dbReference type="ARBA" id="ARBA00022679"/>
    </source>
</evidence>
<comment type="cofactor">
    <cofactor evidence="1 6">
        <name>pyridoxal 5'-phosphate</name>
        <dbReference type="ChEBI" id="CHEBI:597326"/>
    </cofactor>
</comment>
<evidence type="ECO:0000256" key="1">
    <source>
        <dbReference type="ARBA" id="ARBA00001933"/>
    </source>
</evidence>
<keyword evidence="4 6" id="KW-0808">Transferase</keyword>
<dbReference type="GO" id="GO:0030170">
    <property type="term" value="F:pyridoxal phosphate binding"/>
    <property type="evidence" value="ECO:0007669"/>
    <property type="project" value="InterPro"/>
</dbReference>
<dbReference type="EMBL" id="AZFK01000007">
    <property type="protein sequence ID" value="KRL92208.1"/>
    <property type="molecule type" value="Genomic_DNA"/>
</dbReference>
<dbReference type="PANTHER" id="PTHR46383">
    <property type="entry name" value="ASPARTATE AMINOTRANSFERASE"/>
    <property type="match status" value="1"/>
</dbReference>
<evidence type="ECO:0000256" key="2">
    <source>
        <dbReference type="ARBA" id="ARBA00007441"/>
    </source>
</evidence>
<evidence type="ECO:0000313" key="9">
    <source>
        <dbReference type="Proteomes" id="UP000050816"/>
    </source>
</evidence>
<sequence length="394" mass="41634">MKLSHRVLNITPPATLALSAKAKEMQAAGIDVLNLTIGEPDFNTPTHIRQATIKAIEAGQADSYTAATGILPLRQAVAEFTNHQHHTTFTAANVVVTTGGKFALYALSQALLEAGDEVLIPVPGWVSYSEQVKLAGGQPVLVSPASGQLKVTPAELDAAWTPKSKVLILNSPTNPTGEVYTKAELQAIGDWAVAKDLMIIADDMYGALVYNGTQFTSLLDLSPAIQAHTILVSGLSKAYAMTGWRVGYVVASEKLIKPLAAFIGQATSNLTAASQYAALAALTGDQACVEEMRVTYEERLNTIQPLVEAIPGFHLESQPAGAFYLFPNVAEAVAATGFATTDAFVAALLTGAHVALVPGSAFGMDGHVRLSYGTDLATLKEAIRRIHEFVVSHL</sequence>
<dbReference type="GO" id="GO:0008483">
    <property type="term" value="F:transaminase activity"/>
    <property type="evidence" value="ECO:0007669"/>
    <property type="project" value="UniProtKB-KW"/>
</dbReference>
<dbReference type="PANTHER" id="PTHR46383:SF1">
    <property type="entry name" value="ASPARTATE AMINOTRANSFERASE"/>
    <property type="match status" value="1"/>
</dbReference>
<dbReference type="EC" id="2.6.1.-" evidence="6"/>
<dbReference type="PATRIC" id="fig|1423760.3.peg.70"/>
<keyword evidence="3 6" id="KW-0032">Aminotransferase</keyword>
<dbReference type="CDD" id="cd00609">
    <property type="entry name" value="AAT_like"/>
    <property type="match status" value="1"/>
</dbReference>
<accession>A0A0R1UFH6</accession>
<gene>
    <name evidence="8" type="ORF">FC43_GL000064</name>
</gene>
<dbReference type="InterPro" id="IPR050596">
    <property type="entry name" value="AspAT/PAT-like"/>
</dbReference>
<dbReference type="InterPro" id="IPR015424">
    <property type="entry name" value="PyrdxlP-dep_Trfase"/>
</dbReference>
<evidence type="ECO:0000313" key="8">
    <source>
        <dbReference type="EMBL" id="KRL92208.1"/>
    </source>
</evidence>